<accession>A0A7Y8G327</accession>
<dbReference type="RefSeq" id="WP_177112090.1">
    <property type="nucleotide sequence ID" value="NZ_JACASD010000048.1"/>
</dbReference>
<dbReference type="AlphaFoldDB" id="A0A7Y8G327"/>
<organism evidence="1 2">
    <name type="scientific">Pseudomonas reactans</name>
    <dbReference type="NCBI Taxonomy" id="117680"/>
    <lineage>
        <taxon>Bacteria</taxon>
        <taxon>Pseudomonadati</taxon>
        <taxon>Pseudomonadota</taxon>
        <taxon>Gammaproteobacteria</taxon>
        <taxon>Pseudomonadales</taxon>
        <taxon>Pseudomonadaceae</taxon>
        <taxon>Pseudomonas</taxon>
    </lineage>
</organism>
<evidence type="ECO:0000313" key="2">
    <source>
        <dbReference type="Proteomes" id="UP000585226"/>
    </source>
</evidence>
<evidence type="ECO:0000313" key="1">
    <source>
        <dbReference type="EMBL" id="NWE90332.1"/>
    </source>
</evidence>
<sequence>MQIIIRGEMTLAQLRQTLYEKFKELEEDYGVQYFKGATLYTNPVNEFGEGVVLRNKCGQQVNKLQSNGPYKSAAEEFKI</sequence>
<gene>
    <name evidence="1" type="ORF">HX893_19590</name>
</gene>
<proteinExistence type="predicted"/>
<comment type="caution">
    <text evidence="1">The sequence shown here is derived from an EMBL/GenBank/DDBJ whole genome shotgun (WGS) entry which is preliminary data.</text>
</comment>
<dbReference type="Proteomes" id="UP000585226">
    <property type="component" value="Unassembled WGS sequence"/>
</dbReference>
<protein>
    <submittedName>
        <fullName evidence="1">Uncharacterized protein</fullName>
    </submittedName>
</protein>
<name>A0A7Y8G327_9PSED</name>
<reference evidence="1 2" key="1">
    <citation type="submission" date="2020-04" db="EMBL/GenBank/DDBJ databases">
        <title>Molecular characterization of pseudomonads from Agaricus bisporus reveal novel blotch 2 pathogens in Western Europe.</title>
        <authorList>
            <person name="Taparia T."/>
            <person name="Krijger M."/>
            <person name="Haynes E."/>
            <person name="Elpinstone J.G."/>
            <person name="Noble R."/>
            <person name="Van Der Wolf J."/>
        </authorList>
    </citation>
    <scope>NUCLEOTIDE SEQUENCE [LARGE SCALE GENOMIC DNA]</scope>
    <source>
        <strain evidence="1 2">P8021</strain>
    </source>
</reference>
<dbReference type="EMBL" id="JACASD010000048">
    <property type="protein sequence ID" value="NWE90332.1"/>
    <property type="molecule type" value="Genomic_DNA"/>
</dbReference>